<evidence type="ECO:0000256" key="1">
    <source>
        <dbReference type="ARBA" id="ARBA00004123"/>
    </source>
</evidence>
<keyword evidence="8" id="KW-1185">Reference proteome</keyword>
<comment type="subcellular location">
    <subcellularLocation>
        <location evidence="1">Nucleus</location>
    </subcellularLocation>
</comment>
<reference evidence="7 8" key="1">
    <citation type="journal article" date="2005" name="Science">
        <title>Genome sequence of Theileria parva, a bovine pathogen that transforms lymphocytes.</title>
        <authorList>
            <person name="Gardner M.J."/>
            <person name="Bishop R."/>
            <person name="Shah T."/>
            <person name="de Villiers E.P."/>
            <person name="Carlton J.M."/>
            <person name="Hall N."/>
            <person name="Ren Q."/>
            <person name="Paulsen I.T."/>
            <person name="Pain A."/>
            <person name="Berriman M."/>
            <person name="Wilson R.J.M."/>
            <person name="Sato S."/>
            <person name="Ralph S.A."/>
            <person name="Mann D.J."/>
            <person name="Xiong Z."/>
            <person name="Shallom S.J."/>
            <person name="Weidman J."/>
            <person name="Jiang L."/>
            <person name="Lynn J."/>
            <person name="Weaver B."/>
            <person name="Shoaibi A."/>
            <person name="Domingo A.R."/>
            <person name="Wasawo D."/>
            <person name="Crabtree J."/>
            <person name="Wortman J.R."/>
            <person name="Haas B."/>
            <person name="Angiuoli S.V."/>
            <person name="Creasy T.H."/>
            <person name="Lu C."/>
            <person name="Suh B."/>
            <person name="Silva J.C."/>
            <person name="Utterback T.R."/>
            <person name="Feldblyum T.V."/>
            <person name="Pertea M."/>
            <person name="Allen J."/>
            <person name="Nierman W.C."/>
            <person name="Taracha E.L.N."/>
            <person name="Salzberg S.L."/>
            <person name="White O.R."/>
            <person name="Fitzhugh H.A."/>
            <person name="Morzaria S."/>
            <person name="Venter J.C."/>
            <person name="Fraser C.M."/>
            <person name="Nene V."/>
        </authorList>
    </citation>
    <scope>NUCLEOTIDE SEQUENCE [LARGE SCALE GENOMIC DNA]</scope>
    <source>
        <strain evidence="7 8">Muguga</strain>
    </source>
</reference>
<dbReference type="SUPFAM" id="SSF48452">
    <property type="entry name" value="TPR-like"/>
    <property type="match status" value="1"/>
</dbReference>
<evidence type="ECO:0000256" key="5">
    <source>
        <dbReference type="SAM" id="MobiDB-lite"/>
    </source>
</evidence>
<dbReference type="InParanoid" id="Q4N977"/>
<evidence type="ECO:0000259" key="6">
    <source>
        <dbReference type="Pfam" id="PF23231"/>
    </source>
</evidence>
<sequence>MGDENPLIAVKNDHKGKNSGRNKMKNKIPDRNKKINKKSQLNGKNPNLSNEKVNNKEEKDGKPRNKKDKKGINLNIDSKLEYENEIKIRELEDRIADKEWMRNPNSVMDFERLVVTNARSSAVWIAYMAFYINSGDIEMARKTVKRGLKAIDFREMVEKMNLWVAYLNMECIYGNNVMEIFNQATQYNDSKSIHLKMINIFVNNNQLDKAKEICEKAIKKFHKSKKVWLAYLRLLYENMKDFEAGRQLHKTCITRIPEKKRINITSSTALLEYKHGSPEMGKMYFENILLDNPKRMDIWNQYLTAHIKLNMDESKTQKSEGLKNVRNLFDRAITLDLKPKKMKIIFSKWLEFECAYGTEKSKESVQKKALKYVEYIEKKLSN</sequence>
<organism evidence="7 8">
    <name type="scientific">Theileria parva</name>
    <name type="common">East coast fever infection agent</name>
    <dbReference type="NCBI Taxonomy" id="5875"/>
    <lineage>
        <taxon>Eukaryota</taxon>
        <taxon>Sar</taxon>
        <taxon>Alveolata</taxon>
        <taxon>Apicomplexa</taxon>
        <taxon>Aconoidasida</taxon>
        <taxon>Piroplasmida</taxon>
        <taxon>Theileriidae</taxon>
        <taxon>Theileria</taxon>
    </lineage>
</organism>
<dbReference type="InterPro" id="IPR003107">
    <property type="entry name" value="HAT"/>
</dbReference>
<accession>Q4N977</accession>
<dbReference type="eggNOG" id="KOG1070">
    <property type="taxonomic scope" value="Eukaryota"/>
</dbReference>
<dbReference type="GO" id="GO:0006364">
    <property type="term" value="P:rRNA processing"/>
    <property type="evidence" value="ECO:0007669"/>
    <property type="project" value="UniProtKB-KW"/>
</dbReference>
<dbReference type="GO" id="GO:0003723">
    <property type="term" value="F:RNA binding"/>
    <property type="evidence" value="ECO:0007669"/>
    <property type="project" value="TreeGrafter"/>
</dbReference>
<feature type="domain" description="Pre-mRNA-splicing factor Syf1/CRNKL1-like C-terminal HAT-repeats" evidence="6">
    <location>
        <begin position="118"/>
        <end position="377"/>
    </location>
</feature>
<evidence type="ECO:0000256" key="3">
    <source>
        <dbReference type="ARBA" id="ARBA00022737"/>
    </source>
</evidence>
<dbReference type="GeneID" id="3502809"/>
<evidence type="ECO:0000256" key="4">
    <source>
        <dbReference type="ARBA" id="ARBA00023242"/>
    </source>
</evidence>
<dbReference type="InterPro" id="IPR045209">
    <property type="entry name" value="Rrp5"/>
</dbReference>
<dbReference type="GO" id="GO:0032040">
    <property type="term" value="C:small-subunit processome"/>
    <property type="evidence" value="ECO:0007669"/>
    <property type="project" value="TreeGrafter"/>
</dbReference>
<dbReference type="AlphaFoldDB" id="Q4N977"/>
<dbReference type="PANTHER" id="PTHR23270">
    <property type="entry name" value="PROGRAMMED CELL DEATH PROTEIN 11 PRE-RRNA PROCESSING PROTEIN RRP5"/>
    <property type="match status" value="1"/>
</dbReference>
<feature type="compositionally biased region" description="Basic and acidic residues" evidence="5">
    <location>
        <begin position="53"/>
        <end position="63"/>
    </location>
</feature>
<dbReference type="PANTHER" id="PTHR23270:SF10">
    <property type="entry name" value="PROTEIN RRP5 HOMOLOG"/>
    <property type="match status" value="1"/>
</dbReference>
<gene>
    <name evidence="7" type="ordered locus">TP01_0237</name>
</gene>
<dbReference type="RefSeq" id="XP_765764.1">
    <property type="nucleotide sequence ID" value="XM_760671.1"/>
</dbReference>
<dbReference type="Gene3D" id="1.25.40.10">
    <property type="entry name" value="Tetratricopeptide repeat domain"/>
    <property type="match status" value="2"/>
</dbReference>
<dbReference type="InterPro" id="IPR011990">
    <property type="entry name" value="TPR-like_helical_dom_sf"/>
</dbReference>
<comment type="caution">
    <text evidence="7">The sequence shown here is derived from an EMBL/GenBank/DDBJ whole genome shotgun (WGS) entry which is preliminary data.</text>
</comment>
<dbReference type="STRING" id="5875.Q4N977"/>
<dbReference type="Proteomes" id="UP000001949">
    <property type="component" value="Unassembled WGS sequence"/>
</dbReference>
<dbReference type="VEuPathDB" id="PiroplasmaDB:TpMuguga_01g00237"/>
<protein>
    <recommendedName>
        <fullName evidence="6">Pre-mRNA-splicing factor Syf1/CRNKL1-like C-terminal HAT-repeats domain-containing protein</fullName>
    </recommendedName>
</protein>
<keyword evidence="4" id="KW-0539">Nucleus</keyword>
<keyword evidence="3" id="KW-0677">Repeat</keyword>
<keyword evidence="2" id="KW-0698">rRNA processing</keyword>
<feature type="compositionally biased region" description="Basic residues" evidence="5">
    <location>
        <begin position="17"/>
        <end position="26"/>
    </location>
</feature>
<dbReference type="Pfam" id="PF23231">
    <property type="entry name" value="HAT_Syf1_CNRKL1_C"/>
    <property type="match status" value="1"/>
</dbReference>
<dbReference type="OMA" id="WSHYLEI"/>
<dbReference type="InterPro" id="IPR055430">
    <property type="entry name" value="HAT_Syf1_CNRKL1_C"/>
</dbReference>
<dbReference type="KEGG" id="tpv:TP01_0237"/>
<evidence type="ECO:0000313" key="8">
    <source>
        <dbReference type="Proteomes" id="UP000001949"/>
    </source>
</evidence>
<evidence type="ECO:0000313" key="7">
    <source>
        <dbReference type="EMBL" id="EAN33481.1"/>
    </source>
</evidence>
<feature type="compositionally biased region" description="Polar residues" evidence="5">
    <location>
        <begin position="38"/>
        <end position="52"/>
    </location>
</feature>
<dbReference type="EMBL" id="AAGK01000001">
    <property type="protein sequence ID" value="EAN33481.1"/>
    <property type="molecule type" value="Genomic_DNA"/>
</dbReference>
<evidence type="ECO:0000256" key="2">
    <source>
        <dbReference type="ARBA" id="ARBA00022552"/>
    </source>
</evidence>
<proteinExistence type="predicted"/>
<dbReference type="SMART" id="SM00386">
    <property type="entry name" value="HAT"/>
    <property type="match status" value="4"/>
</dbReference>
<name>Q4N977_THEPA</name>
<feature type="region of interest" description="Disordered" evidence="5">
    <location>
        <begin position="1"/>
        <end position="72"/>
    </location>
</feature>